<protein>
    <recommendedName>
        <fullName evidence="4">MORN repeat-containing protein 4</fullName>
    </recommendedName>
</protein>
<dbReference type="PANTHER" id="PTHR43215:SF14">
    <property type="entry name" value="RADIAL SPOKE HEAD 1 HOMOLOG"/>
    <property type="match status" value="1"/>
</dbReference>
<evidence type="ECO:0008006" key="4">
    <source>
        <dbReference type="Google" id="ProtNLM"/>
    </source>
</evidence>
<dbReference type="InterPro" id="IPR003409">
    <property type="entry name" value="MORN"/>
</dbReference>
<dbReference type="EMBL" id="GL832967">
    <property type="protein sequence ID" value="EGD73822.1"/>
    <property type="molecule type" value="Genomic_DNA"/>
</dbReference>
<dbReference type="AlphaFoldDB" id="F2UBF6"/>
<dbReference type="STRING" id="946362.F2UBF6"/>
<dbReference type="KEGG" id="sre:PTSG_05516"/>
<dbReference type="GeneID" id="16073962"/>
<evidence type="ECO:0000313" key="2">
    <source>
        <dbReference type="EMBL" id="EGD73822.1"/>
    </source>
</evidence>
<name>F2UBF6_SALR5</name>
<dbReference type="eggNOG" id="KOG0231">
    <property type="taxonomic scope" value="Eukaryota"/>
</dbReference>
<dbReference type="OrthoDB" id="406044at2759"/>
<evidence type="ECO:0000256" key="1">
    <source>
        <dbReference type="ARBA" id="ARBA00022737"/>
    </source>
</evidence>
<keyword evidence="1" id="KW-0677">Repeat</keyword>
<accession>F2UBF6</accession>
<dbReference type="PANTHER" id="PTHR43215">
    <property type="entry name" value="RADIAL SPOKE HEAD 1 HOMOLOG"/>
    <property type="match status" value="1"/>
</dbReference>
<gene>
    <name evidence="2" type="ORF">PTSG_05516</name>
</gene>
<dbReference type="Pfam" id="PF02493">
    <property type="entry name" value="MORN"/>
    <property type="match status" value="4"/>
</dbReference>
<evidence type="ECO:0000313" key="3">
    <source>
        <dbReference type="Proteomes" id="UP000007799"/>
    </source>
</evidence>
<reference evidence="2" key="1">
    <citation type="submission" date="2009-08" db="EMBL/GenBank/DDBJ databases">
        <title>Annotation of Salpingoeca rosetta.</title>
        <authorList>
            <consortium name="The Broad Institute Genome Sequencing Platform"/>
            <person name="Russ C."/>
            <person name="Cuomo C."/>
            <person name="Burger G."/>
            <person name="Gray M.W."/>
            <person name="Holland P.W.H."/>
            <person name="King N."/>
            <person name="Lang F.B.F."/>
            <person name="Roger A.J."/>
            <person name="Ruiz-Trillo I."/>
            <person name="Young S.K."/>
            <person name="Zeng Q."/>
            <person name="Gargeya S."/>
            <person name="Alvarado L."/>
            <person name="Berlin A."/>
            <person name="Chapman S.B."/>
            <person name="Chen Z."/>
            <person name="Freedman E."/>
            <person name="Gellesch M."/>
            <person name="Goldberg J."/>
            <person name="Griggs A."/>
            <person name="Gujja S."/>
            <person name="Heilman E."/>
            <person name="Heiman D."/>
            <person name="Howarth C."/>
            <person name="Mehta T."/>
            <person name="Neiman D."/>
            <person name="Pearson M."/>
            <person name="Roberts A."/>
            <person name="Saif S."/>
            <person name="Shea T."/>
            <person name="Shenoy N."/>
            <person name="Sisk P."/>
            <person name="Stolte C."/>
            <person name="Sykes S."/>
            <person name="White J."/>
            <person name="Yandava C."/>
            <person name="Haas B."/>
            <person name="Nusbaum C."/>
            <person name="Birren B."/>
        </authorList>
    </citation>
    <scope>NUCLEOTIDE SEQUENCE [LARGE SCALE GENOMIC DNA]</scope>
    <source>
        <strain evidence="2">ATCC 50818</strain>
    </source>
</reference>
<dbReference type="Proteomes" id="UP000007799">
    <property type="component" value="Unassembled WGS sequence"/>
</dbReference>
<dbReference type="SUPFAM" id="SSF82185">
    <property type="entry name" value="Histone H3 K4-specific methyltransferase SET7/9 N-terminal domain"/>
    <property type="match status" value="1"/>
</dbReference>
<proteinExistence type="predicted"/>
<dbReference type="InParanoid" id="F2UBF6"/>
<dbReference type="Gene3D" id="2.20.110.10">
    <property type="entry name" value="Histone H3 K4-specific methyltransferase SET7/9 N-terminal domain"/>
    <property type="match status" value="2"/>
</dbReference>
<dbReference type="RefSeq" id="XP_004993385.1">
    <property type="nucleotide sequence ID" value="XM_004993328.1"/>
</dbReference>
<organism evidence="3">
    <name type="scientific">Salpingoeca rosetta (strain ATCC 50818 / BSB-021)</name>
    <dbReference type="NCBI Taxonomy" id="946362"/>
    <lineage>
        <taxon>Eukaryota</taxon>
        <taxon>Choanoflagellata</taxon>
        <taxon>Craspedida</taxon>
        <taxon>Salpingoecidae</taxon>
        <taxon>Salpingoeca</taxon>
    </lineage>
</organism>
<sequence length="158" mass="17285">MHAALEAFRKRVYDDESMYIGEWSFDQREGFGLFRFKDGSVYIGEFVEGVPQGFGVHTLVSGSCYAGQFVEGLYQGYGVYTRVNKTQFLGAFKHGIPDGAGRLVTDKGNVKDGLWKGNTILKFGEVANAVAAARACAEAAHDRWQKARDAISASSADQ</sequence>
<keyword evidence="3" id="KW-1185">Reference proteome</keyword>
<dbReference type="SMART" id="SM00698">
    <property type="entry name" value="MORN"/>
    <property type="match status" value="3"/>
</dbReference>